<evidence type="ECO:0000256" key="3">
    <source>
        <dbReference type="ARBA" id="ARBA00023315"/>
    </source>
</evidence>
<dbReference type="SUPFAM" id="SSF69593">
    <property type="entry name" value="Glycerol-3-phosphate (1)-acyltransferase"/>
    <property type="match status" value="1"/>
</dbReference>
<protein>
    <submittedName>
        <fullName evidence="6">1-acyl-sn-glycerol-3-phosphate acyltransferase</fullName>
    </submittedName>
</protein>
<keyword evidence="7" id="KW-1185">Reference proteome</keyword>
<keyword evidence="3 6" id="KW-0012">Acyltransferase</keyword>
<comment type="caution">
    <text evidence="6">The sequence shown here is derived from an EMBL/GenBank/DDBJ whole genome shotgun (WGS) entry which is preliminary data.</text>
</comment>
<organism evidence="6 7">
    <name type="scientific">Sphingomicrobium lutaoense</name>
    <dbReference type="NCBI Taxonomy" id="515949"/>
    <lineage>
        <taxon>Bacteria</taxon>
        <taxon>Pseudomonadati</taxon>
        <taxon>Pseudomonadota</taxon>
        <taxon>Alphaproteobacteria</taxon>
        <taxon>Sphingomonadales</taxon>
        <taxon>Sphingomonadaceae</taxon>
        <taxon>Sphingomicrobium</taxon>
    </lineage>
</organism>
<name>A0A839YX01_9SPHN</name>
<evidence type="ECO:0000256" key="1">
    <source>
        <dbReference type="ARBA" id="ARBA00005189"/>
    </source>
</evidence>
<evidence type="ECO:0000256" key="4">
    <source>
        <dbReference type="SAM" id="MobiDB-lite"/>
    </source>
</evidence>
<sequence>MGDIPTLDATHRPGLLSRLARAAVVGLFRLTGWRAAGTLPPGGKYVLAGASHTSNWDFVVFLGTVDAMGIRPHYMGKKSLFRWPVRRFMLDMGGIPVDRGKRADRVRQIAAEFARHEEFALVIAIEGTRSATRDWKSGFYRIALEAGVPIVCVGPDYEHKLGIIGPTIHPTGDFEKDMAPGFAFFKSLMPAHPEKTIFPDGEGVGKTRIDPGQYPIASPRP</sequence>
<dbReference type="RefSeq" id="WP_183934106.1">
    <property type="nucleotide sequence ID" value="NZ_JACICF010000002.1"/>
</dbReference>
<evidence type="ECO:0000313" key="6">
    <source>
        <dbReference type="EMBL" id="MBB3764731.1"/>
    </source>
</evidence>
<evidence type="ECO:0000256" key="2">
    <source>
        <dbReference type="ARBA" id="ARBA00022679"/>
    </source>
</evidence>
<dbReference type="CDD" id="cd07988">
    <property type="entry name" value="LPLAT_ABO13168-like"/>
    <property type="match status" value="1"/>
</dbReference>
<gene>
    <name evidence="6" type="ORF">FHS50_001793</name>
</gene>
<proteinExistence type="predicted"/>
<evidence type="ECO:0000259" key="5">
    <source>
        <dbReference type="SMART" id="SM00563"/>
    </source>
</evidence>
<dbReference type="Pfam" id="PF01553">
    <property type="entry name" value="Acyltransferase"/>
    <property type="match status" value="1"/>
</dbReference>
<comment type="pathway">
    <text evidence="1">Lipid metabolism.</text>
</comment>
<dbReference type="GO" id="GO:0006654">
    <property type="term" value="P:phosphatidic acid biosynthetic process"/>
    <property type="evidence" value="ECO:0007669"/>
    <property type="project" value="TreeGrafter"/>
</dbReference>
<dbReference type="AlphaFoldDB" id="A0A839YX01"/>
<dbReference type="InterPro" id="IPR002123">
    <property type="entry name" value="Plipid/glycerol_acylTrfase"/>
</dbReference>
<dbReference type="EMBL" id="JACICF010000002">
    <property type="protein sequence ID" value="MBB3764731.1"/>
    <property type="molecule type" value="Genomic_DNA"/>
</dbReference>
<dbReference type="Proteomes" id="UP000578569">
    <property type="component" value="Unassembled WGS sequence"/>
</dbReference>
<feature type="compositionally biased region" description="Basic and acidic residues" evidence="4">
    <location>
        <begin position="199"/>
        <end position="209"/>
    </location>
</feature>
<dbReference type="PANTHER" id="PTHR10434">
    <property type="entry name" value="1-ACYL-SN-GLYCEROL-3-PHOSPHATE ACYLTRANSFERASE"/>
    <property type="match status" value="1"/>
</dbReference>
<dbReference type="GO" id="GO:0003841">
    <property type="term" value="F:1-acylglycerol-3-phosphate O-acyltransferase activity"/>
    <property type="evidence" value="ECO:0007669"/>
    <property type="project" value="TreeGrafter"/>
</dbReference>
<feature type="domain" description="Phospholipid/glycerol acyltransferase" evidence="5">
    <location>
        <begin position="46"/>
        <end position="155"/>
    </location>
</feature>
<dbReference type="PANTHER" id="PTHR10434:SF9">
    <property type="entry name" value="PHOSPHOLIPID_GLYCEROL ACYLTRANSFERASE DOMAIN-CONTAINING PROTEIN"/>
    <property type="match status" value="1"/>
</dbReference>
<feature type="region of interest" description="Disordered" evidence="4">
    <location>
        <begin position="199"/>
        <end position="221"/>
    </location>
</feature>
<evidence type="ECO:0000313" key="7">
    <source>
        <dbReference type="Proteomes" id="UP000578569"/>
    </source>
</evidence>
<dbReference type="SMART" id="SM00563">
    <property type="entry name" value="PlsC"/>
    <property type="match status" value="1"/>
</dbReference>
<accession>A0A839YX01</accession>
<keyword evidence="2 6" id="KW-0808">Transferase</keyword>
<reference evidence="6 7" key="1">
    <citation type="submission" date="2020-08" db="EMBL/GenBank/DDBJ databases">
        <title>Genomic Encyclopedia of Type Strains, Phase IV (KMG-IV): sequencing the most valuable type-strain genomes for metagenomic binning, comparative biology and taxonomic classification.</title>
        <authorList>
            <person name="Goeker M."/>
        </authorList>
    </citation>
    <scope>NUCLEOTIDE SEQUENCE [LARGE SCALE GENOMIC DNA]</scope>
    <source>
        <strain evidence="6 7">DSM 24194</strain>
    </source>
</reference>